<sequence length="102" mass="10562">MSGRCLIPRGLGWLDFVVLLGFYGTYGFASFVGGGSRFLCGLLALPLCGAAVTFFAAAKKVTKESSSFRPAVTRTLGSSLVHGGTRLKSALEGLTGLGSRTV</sequence>
<evidence type="ECO:0008006" key="4">
    <source>
        <dbReference type="Google" id="ProtNLM"/>
    </source>
</evidence>
<feature type="transmembrane region" description="Helical" evidence="1">
    <location>
        <begin position="12"/>
        <end position="32"/>
    </location>
</feature>
<keyword evidence="1" id="KW-1133">Transmembrane helix</keyword>
<organism evidence="2 3">
    <name type="scientific">Caballeronia temeraria</name>
    <dbReference type="NCBI Taxonomy" id="1777137"/>
    <lineage>
        <taxon>Bacteria</taxon>
        <taxon>Pseudomonadati</taxon>
        <taxon>Pseudomonadota</taxon>
        <taxon>Betaproteobacteria</taxon>
        <taxon>Burkholderiales</taxon>
        <taxon>Burkholderiaceae</taxon>
        <taxon>Caballeronia</taxon>
    </lineage>
</organism>
<reference evidence="3" key="1">
    <citation type="submission" date="2016-01" db="EMBL/GenBank/DDBJ databases">
        <authorList>
            <person name="Peeters Charlotte."/>
        </authorList>
    </citation>
    <scope>NUCLEOTIDE SEQUENCE [LARGE SCALE GENOMIC DNA]</scope>
</reference>
<name>A0A158B3E5_9BURK</name>
<dbReference type="EMBL" id="FCOI02000011">
    <property type="protein sequence ID" value="SAK64554.1"/>
    <property type="molecule type" value="Genomic_DNA"/>
</dbReference>
<dbReference type="AlphaFoldDB" id="A0A158B3E5"/>
<protein>
    <recommendedName>
        <fullName evidence="4">Transmembrane protein</fullName>
    </recommendedName>
</protein>
<proteinExistence type="predicted"/>
<evidence type="ECO:0000313" key="3">
    <source>
        <dbReference type="Proteomes" id="UP000054624"/>
    </source>
</evidence>
<dbReference type="Proteomes" id="UP000054624">
    <property type="component" value="Unassembled WGS sequence"/>
</dbReference>
<feature type="transmembrane region" description="Helical" evidence="1">
    <location>
        <begin position="38"/>
        <end position="58"/>
    </location>
</feature>
<dbReference type="STRING" id="1777137.AWB76_03510"/>
<accession>A0A158B3E5</accession>
<evidence type="ECO:0000256" key="1">
    <source>
        <dbReference type="SAM" id="Phobius"/>
    </source>
</evidence>
<keyword evidence="1" id="KW-0472">Membrane</keyword>
<gene>
    <name evidence="2" type="ORF">AWB76_03510</name>
</gene>
<keyword evidence="3" id="KW-1185">Reference proteome</keyword>
<keyword evidence="1" id="KW-0812">Transmembrane</keyword>
<evidence type="ECO:0000313" key="2">
    <source>
        <dbReference type="EMBL" id="SAK64554.1"/>
    </source>
</evidence>